<dbReference type="PANTHER" id="PTHR14087">
    <property type="entry name" value="THYMOCYTE NUCLEAR PROTEIN 1"/>
    <property type="match status" value="1"/>
</dbReference>
<dbReference type="InterPro" id="IPR015947">
    <property type="entry name" value="PUA-like_sf"/>
</dbReference>
<sequence length="161" mass="18986">MAKNYWLMKSEPDVFGWDDLIKRPKKTEPWDGVRNYQARNIMRDKMEKGDLVFFYHSNFKPPHIAGIAKIVRESYPDPTQFDPESHYFDPKATAEKPRWVVVDVEFVAHFEETLTLEELKADPQLEGMLVTRKGQRLSIQPVEAQHWRRCCRLARLDPKGL</sequence>
<dbReference type="InterPro" id="IPR002740">
    <property type="entry name" value="EVE_domain"/>
</dbReference>
<dbReference type="Pfam" id="PF01878">
    <property type="entry name" value="EVE"/>
    <property type="match status" value="1"/>
</dbReference>
<comment type="caution">
    <text evidence="3">The sequence shown here is derived from an EMBL/GenBank/DDBJ whole genome shotgun (WGS) entry which is preliminary data.</text>
</comment>
<dbReference type="SUPFAM" id="SSF88697">
    <property type="entry name" value="PUA domain-like"/>
    <property type="match status" value="1"/>
</dbReference>
<evidence type="ECO:0000313" key="3">
    <source>
        <dbReference type="EMBL" id="NNF06858.1"/>
    </source>
</evidence>
<evidence type="ECO:0000313" key="4">
    <source>
        <dbReference type="Proteomes" id="UP000547674"/>
    </source>
</evidence>
<protein>
    <submittedName>
        <fullName evidence="3">EVE domain-containing protein</fullName>
    </submittedName>
</protein>
<reference evidence="3 4" key="1">
    <citation type="submission" date="2020-03" db="EMBL/GenBank/DDBJ databases">
        <title>Metabolic flexibility allows generalist bacteria to become dominant in a frequently disturbed ecosystem.</title>
        <authorList>
            <person name="Chen Y.-J."/>
            <person name="Leung P.M."/>
            <person name="Bay S.K."/>
            <person name="Hugenholtz P."/>
            <person name="Kessler A.J."/>
            <person name="Shelley G."/>
            <person name="Waite D.W."/>
            <person name="Cook P.L."/>
            <person name="Greening C."/>
        </authorList>
    </citation>
    <scope>NUCLEOTIDE SEQUENCE [LARGE SCALE GENOMIC DNA]</scope>
    <source>
        <strain evidence="3">SS_bin_28</strain>
    </source>
</reference>
<evidence type="ECO:0000259" key="2">
    <source>
        <dbReference type="Pfam" id="PF01878"/>
    </source>
</evidence>
<evidence type="ECO:0000256" key="1">
    <source>
        <dbReference type="ARBA" id="ARBA00022553"/>
    </source>
</evidence>
<dbReference type="Proteomes" id="UP000547674">
    <property type="component" value="Unassembled WGS sequence"/>
</dbReference>
<proteinExistence type="predicted"/>
<dbReference type="EMBL" id="JABDJR010000351">
    <property type="protein sequence ID" value="NNF06858.1"/>
    <property type="molecule type" value="Genomic_DNA"/>
</dbReference>
<organism evidence="3 4">
    <name type="scientific">Eiseniibacteriota bacterium</name>
    <dbReference type="NCBI Taxonomy" id="2212470"/>
    <lineage>
        <taxon>Bacteria</taxon>
        <taxon>Candidatus Eiseniibacteriota</taxon>
    </lineage>
</organism>
<dbReference type="InterPro" id="IPR047197">
    <property type="entry name" value="THYN1-like_EVE"/>
</dbReference>
<dbReference type="FunFam" id="3.10.590.10:FF:000003">
    <property type="entry name" value="Thymocyte nuclear protein 1"/>
    <property type="match status" value="1"/>
</dbReference>
<dbReference type="CDD" id="cd21133">
    <property type="entry name" value="EVE"/>
    <property type="match status" value="1"/>
</dbReference>
<name>A0A7Y2E7Z0_UNCEI</name>
<accession>A0A7Y2E7Z0</accession>
<gene>
    <name evidence="3" type="ORF">HKN21_08860</name>
</gene>
<dbReference type="PANTHER" id="PTHR14087:SF7">
    <property type="entry name" value="THYMOCYTE NUCLEAR PROTEIN 1"/>
    <property type="match status" value="1"/>
</dbReference>
<dbReference type="Gene3D" id="3.10.590.10">
    <property type="entry name" value="ph1033 like domains"/>
    <property type="match status" value="1"/>
</dbReference>
<dbReference type="InterPro" id="IPR052181">
    <property type="entry name" value="5hmC_binding"/>
</dbReference>
<dbReference type="AlphaFoldDB" id="A0A7Y2E7Z0"/>
<keyword evidence="1" id="KW-0597">Phosphoprotein</keyword>
<feature type="domain" description="EVE" evidence="2">
    <location>
        <begin position="4"/>
        <end position="152"/>
    </location>
</feature>